<keyword evidence="4" id="KW-0902">Two-component regulatory system</keyword>
<evidence type="ECO:0000256" key="1">
    <source>
        <dbReference type="ARBA" id="ARBA00004496"/>
    </source>
</evidence>
<dbReference type="STRING" id="1267021.FPB0191_00060"/>
<evidence type="ECO:0000256" key="5">
    <source>
        <dbReference type="ARBA" id="ARBA00023015"/>
    </source>
</evidence>
<evidence type="ECO:0000256" key="6">
    <source>
        <dbReference type="ARBA" id="ARBA00023125"/>
    </source>
</evidence>
<dbReference type="Gene3D" id="1.10.10.10">
    <property type="entry name" value="Winged helix-like DNA-binding domain superfamily/Winged helix DNA-binding domain"/>
    <property type="match status" value="1"/>
</dbReference>
<dbReference type="Gene3D" id="6.10.250.690">
    <property type="match status" value="1"/>
</dbReference>
<feature type="DNA-binding region" description="OmpR/PhoB-type" evidence="9">
    <location>
        <begin position="132"/>
        <end position="231"/>
    </location>
</feature>
<organism evidence="12 13">
    <name type="scientific">Frischella perrara</name>
    <dbReference type="NCBI Taxonomy" id="1267021"/>
    <lineage>
        <taxon>Bacteria</taxon>
        <taxon>Pseudomonadati</taxon>
        <taxon>Pseudomonadota</taxon>
        <taxon>Gammaproteobacteria</taxon>
        <taxon>Orbales</taxon>
        <taxon>Orbaceae</taxon>
        <taxon>Frischella</taxon>
    </lineage>
</organism>
<proteinExistence type="predicted"/>
<dbReference type="GO" id="GO:0006355">
    <property type="term" value="P:regulation of DNA-templated transcription"/>
    <property type="evidence" value="ECO:0007669"/>
    <property type="project" value="InterPro"/>
</dbReference>
<evidence type="ECO:0000259" key="10">
    <source>
        <dbReference type="PROSITE" id="PS50110"/>
    </source>
</evidence>
<dbReference type="RefSeq" id="WP_039103189.1">
    <property type="nucleotide sequence ID" value="NZ_CALYQC010000053.1"/>
</dbReference>
<evidence type="ECO:0000256" key="4">
    <source>
        <dbReference type="ARBA" id="ARBA00023012"/>
    </source>
</evidence>
<dbReference type="GO" id="GO:0000976">
    <property type="term" value="F:transcription cis-regulatory region binding"/>
    <property type="evidence" value="ECO:0007669"/>
    <property type="project" value="TreeGrafter"/>
</dbReference>
<reference evidence="12 13" key="1">
    <citation type="journal article" date="2014" name="Appl. Environ. Microbiol.">
        <title>Gut symbionts from distinct hosts exhibit genotoxic activity via divergent colibactin biosynthetic pathways.</title>
        <authorList>
            <person name="Engel P."/>
            <person name="Vizcaino M.I."/>
            <person name="Crawford J.M."/>
        </authorList>
    </citation>
    <scope>NUCLEOTIDE SEQUENCE [LARGE SCALE GENOMIC DNA]</scope>
    <source>
        <strain evidence="12 13">PEB0191</strain>
    </source>
</reference>
<dbReference type="InterPro" id="IPR036388">
    <property type="entry name" value="WH-like_DNA-bd_sf"/>
</dbReference>
<dbReference type="HOGENOM" id="CLU_000445_30_4_6"/>
<dbReference type="Pfam" id="PF00486">
    <property type="entry name" value="Trans_reg_C"/>
    <property type="match status" value="1"/>
</dbReference>
<dbReference type="GO" id="GO:0005829">
    <property type="term" value="C:cytosol"/>
    <property type="evidence" value="ECO:0007669"/>
    <property type="project" value="TreeGrafter"/>
</dbReference>
<dbReference type="PROSITE" id="PS50110">
    <property type="entry name" value="RESPONSE_REGULATORY"/>
    <property type="match status" value="1"/>
</dbReference>
<evidence type="ECO:0000313" key="12">
    <source>
        <dbReference type="EMBL" id="AJA43928.1"/>
    </source>
</evidence>
<sequence>MNKKLLLVDDDIEIVTLLKELLELEGFIIEIAHSGKEALDKINNTIDLVLLDVMMPGDNGFSALTEIRRRYTVPVILLTAKDNDLDKIIGLELGADDYIIKPFNDRELIARIRATLRRKLWDSSTELSENSLLKYEVDGLEINVRWQVVYYNQKQIELTGTEFQILLKLLEQKGNIMSREVLSKSVLGKEFLPFARSIDVHVSNLRKKLPPRPQGLPWIKTLRSRGYQFVMDAEQDT</sequence>
<dbReference type="AlphaFoldDB" id="A0A0A7RXI1"/>
<dbReference type="PANTHER" id="PTHR48111">
    <property type="entry name" value="REGULATOR OF RPOS"/>
    <property type="match status" value="1"/>
</dbReference>
<evidence type="ECO:0000256" key="9">
    <source>
        <dbReference type="PROSITE-ProRule" id="PRU01091"/>
    </source>
</evidence>
<dbReference type="SUPFAM" id="SSF52172">
    <property type="entry name" value="CheY-like"/>
    <property type="match status" value="1"/>
</dbReference>
<dbReference type="GO" id="GO:0032993">
    <property type="term" value="C:protein-DNA complex"/>
    <property type="evidence" value="ECO:0007669"/>
    <property type="project" value="TreeGrafter"/>
</dbReference>
<evidence type="ECO:0000256" key="3">
    <source>
        <dbReference type="ARBA" id="ARBA00022553"/>
    </source>
</evidence>
<dbReference type="PROSITE" id="PS51755">
    <property type="entry name" value="OMPR_PHOB"/>
    <property type="match status" value="1"/>
</dbReference>
<keyword evidence="7" id="KW-0804">Transcription</keyword>
<accession>A0A0A7RXI1</accession>
<dbReference type="Gene3D" id="3.40.50.2300">
    <property type="match status" value="1"/>
</dbReference>
<dbReference type="SMART" id="SM00448">
    <property type="entry name" value="REC"/>
    <property type="match status" value="1"/>
</dbReference>
<dbReference type="InterPro" id="IPR001867">
    <property type="entry name" value="OmpR/PhoB-type_DNA-bd"/>
</dbReference>
<evidence type="ECO:0000313" key="13">
    <source>
        <dbReference type="Proteomes" id="UP000030901"/>
    </source>
</evidence>
<dbReference type="EMBL" id="CP009056">
    <property type="protein sequence ID" value="AJA43928.1"/>
    <property type="molecule type" value="Genomic_DNA"/>
</dbReference>
<feature type="domain" description="Response regulatory" evidence="10">
    <location>
        <begin position="4"/>
        <end position="116"/>
    </location>
</feature>
<dbReference type="PANTHER" id="PTHR48111:SF39">
    <property type="entry name" value="TRANSCRIPTIONAL REGULATORY PROTEIN CPXR"/>
    <property type="match status" value="1"/>
</dbReference>
<evidence type="ECO:0000256" key="7">
    <source>
        <dbReference type="ARBA" id="ARBA00023163"/>
    </source>
</evidence>
<dbReference type="InterPro" id="IPR011006">
    <property type="entry name" value="CheY-like_superfamily"/>
</dbReference>
<keyword evidence="3 8" id="KW-0597">Phosphoprotein</keyword>
<dbReference type="InterPro" id="IPR001789">
    <property type="entry name" value="Sig_transdc_resp-reg_receiver"/>
</dbReference>
<comment type="subcellular location">
    <subcellularLocation>
        <location evidence="1">Cytoplasm</location>
    </subcellularLocation>
</comment>
<gene>
    <name evidence="12" type="ORF">FPB0191_00060</name>
</gene>
<dbReference type="SMART" id="SM00862">
    <property type="entry name" value="Trans_reg_C"/>
    <property type="match status" value="1"/>
</dbReference>
<evidence type="ECO:0000256" key="2">
    <source>
        <dbReference type="ARBA" id="ARBA00022490"/>
    </source>
</evidence>
<dbReference type="Pfam" id="PF00072">
    <property type="entry name" value="Response_reg"/>
    <property type="match status" value="1"/>
</dbReference>
<feature type="domain" description="OmpR/PhoB-type" evidence="11">
    <location>
        <begin position="132"/>
        <end position="231"/>
    </location>
</feature>
<keyword evidence="6 9" id="KW-0238">DNA-binding</keyword>
<name>A0A0A7RXI1_FRIPE</name>
<dbReference type="KEGG" id="fpp:FPB0191_00060"/>
<feature type="modified residue" description="4-aspartylphosphate" evidence="8">
    <location>
        <position position="52"/>
    </location>
</feature>
<evidence type="ECO:0000259" key="11">
    <source>
        <dbReference type="PROSITE" id="PS51755"/>
    </source>
</evidence>
<keyword evidence="13" id="KW-1185">Reference proteome</keyword>
<dbReference type="InterPro" id="IPR039420">
    <property type="entry name" value="WalR-like"/>
</dbReference>
<keyword evidence="5" id="KW-0805">Transcription regulation</keyword>
<dbReference type="OrthoDB" id="9802426at2"/>
<evidence type="ECO:0000256" key="8">
    <source>
        <dbReference type="PROSITE-ProRule" id="PRU00169"/>
    </source>
</evidence>
<keyword evidence="2" id="KW-0963">Cytoplasm</keyword>
<dbReference type="GO" id="GO:0000156">
    <property type="term" value="F:phosphorelay response regulator activity"/>
    <property type="evidence" value="ECO:0007669"/>
    <property type="project" value="TreeGrafter"/>
</dbReference>
<protein>
    <submittedName>
        <fullName evidence="12">Response regulator with CheY-like receiver and winged-helix DNA-binding domains</fullName>
    </submittedName>
</protein>
<dbReference type="Proteomes" id="UP000030901">
    <property type="component" value="Chromosome"/>
</dbReference>
<dbReference type="CDD" id="cd00383">
    <property type="entry name" value="trans_reg_C"/>
    <property type="match status" value="1"/>
</dbReference>